<dbReference type="InterPro" id="IPR039454">
    <property type="entry name" value="OM14"/>
</dbReference>
<dbReference type="Proteomes" id="UP001152592">
    <property type="component" value="Unassembled WGS sequence"/>
</dbReference>
<evidence type="ECO:0000256" key="1">
    <source>
        <dbReference type="SAM" id="MobiDB-lite"/>
    </source>
</evidence>
<proteinExistence type="predicted"/>
<keyword evidence="2" id="KW-1133">Transmembrane helix</keyword>
<protein>
    <recommendedName>
        <fullName evidence="5">Mitochondrial outer membrane protein OM14 C-terminal domain-containing protein</fullName>
    </recommendedName>
</protein>
<keyword evidence="2" id="KW-0472">Membrane</keyword>
<gene>
    <name evidence="3" type="ORF">PSALAMII_LOCUS6096</name>
</gene>
<dbReference type="OrthoDB" id="5422928at2759"/>
<keyword evidence="2" id="KW-0812">Transmembrane</keyword>
<dbReference type="PANTHER" id="PTHR38402">
    <property type="entry name" value="MITOCHONDRIAL OUTER MEMBRANE PROTEIN OM14"/>
    <property type="match status" value="1"/>
</dbReference>
<evidence type="ECO:0000313" key="4">
    <source>
        <dbReference type="Proteomes" id="UP001152592"/>
    </source>
</evidence>
<evidence type="ECO:0000313" key="3">
    <source>
        <dbReference type="EMBL" id="CAG8384561.1"/>
    </source>
</evidence>
<reference evidence="3" key="1">
    <citation type="submission" date="2021-07" db="EMBL/GenBank/DDBJ databases">
        <authorList>
            <person name="Branca A.L. A."/>
        </authorList>
    </citation>
    <scope>NUCLEOTIDE SEQUENCE</scope>
</reference>
<dbReference type="GO" id="GO:0005741">
    <property type="term" value="C:mitochondrial outer membrane"/>
    <property type="evidence" value="ECO:0007669"/>
    <property type="project" value="InterPro"/>
</dbReference>
<dbReference type="GO" id="GO:0006626">
    <property type="term" value="P:protein targeting to mitochondrion"/>
    <property type="evidence" value="ECO:0007669"/>
    <property type="project" value="TreeGrafter"/>
</dbReference>
<dbReference type="PANTHER" id="PTHR38402:SF1">
    <property type="entry name" value="MITOCHONDRIAL OUTER MEMBRANE PROTEIN OM14"/>
    <property type="match status" value="1"/>
</dbReference>
<name>A0A9W4NIZ5_9EURO</name>
<organism evidence="3 4">
    <name type="scientific">Penicillium salamii</name>
    <dbReference type="NCBI Taxonomy" id="1612424"/>
    <lineage>
        <taxon>Eukaryota</taxon>
        <taxon>Fungi</taxon>
        <taxon>Dikarya</taxon>
        <taxon>Ascomycota</taxon>
        <taxon>Pezizomycotina</taxon>
        <taxon>Eurotiomycetes</taxon>
        <taxon>Eurotiomycetidae</taxon>
        <taxon>Eurotiales</taxon>
        <taxon>Aspergillaceae</taxon>
        <taxon>Penicillium</taxon>
    </lineage>
</organism>
<accession>A0A9W4NIZ5</accession>
<feature type="region of interest" description="Disordered" evidence="1">
    <location>
        <begin position="81"/>
        <end position="124"/>
    </location>
</feature>
<dbReference type="AlphaFoldDB" id="A0A9W4NIZ5"/>
<evidence type="ECO:0008006" key="5">
    <source>
        <dbReference type="Google" id="ProtNLM"/>
    </source>
</evidence>
<evidence type="ECO:0000256" key="2">
    <source>
        <dbReference type="SAM" id="Phobius"/>
    </source>
</evidence>
<feature type="transmembrane region" description="Helical" evidence="2">
    <location>
        <begin position="165"/>
        <end position="183"/>
    </location>
</feature>
<feature type="compositionally biased region" description="Basic and acidic residues" evidence="1">
    <location>
        <begin position="94"/>
        <end position="114"/>
    </location>
</feature>
<sequence>MSCSCLGIKLTSSRLFPSRARFPHFNSNFKSCLTLTLLPLALSRPPKIRAPPVGGVYHDESESTASLIDVDGPHIQTVEADFLEQDVQTNTQAERIEREAEEKEKRKREESEKKAKARKSKASGISNNTTNPVFLANAAIATLVGAGLGFGAYKQHARGNLSWELVGLSAGAVGIFGAVDYFVSKWFLQNKFPPK</sequence>
<dbReference type="GO" id="GO:1990593">
    <property type="term" value="F:nascent polypeptide-associated complex binding"/>
    <property type="evidence" value="ECO:0007669"/>
    <property type="project" value="InterPro"/>
</dbReference>
<comment type="caution">
    <text evidence="3">The sequence shown here is derived from an EMBL/GenBank/DDBJ whole genome shotgun (WGS) entry which is preliminary data.</text>
</comment>
<feature type="transmembrane region" description="Helical" evidence="2">
    <location>
        <begin position="133"/>
        <end position="153"/>
    </location>
</feature>
<dbReference type="EMBL" id="CAJVPD010000238">
    <property type="protein sequence ID" value="CAG8384561.1"/>
    <property type="molecule type" value="Genomic_DNA"/>
</dbReference>